<evidence type="ECO:0000313" key="2">
    <source>
        <dbReference type="Proteomes" id="UP000292120"/>
    </source>
</evidence>
<keyword evidence="2" id="KW-1185">Reference proteome</keyword>
<name>A0A4Q9GZL9_9BURK</name>
<organism evidence="1 2">
    <name type="scientific">Aquabacterium lacunae</name>
    <dbReference type="NCBI Taxonomy" id="2528630"/>
    <lineage>
        <taxon>Bacteria</taxon>
        <taxon>Pseudomonadati</taxon>
        <taxon>Pseudomonadota</taxon>
        <taxon>Betaproteobacteria</taxon>
        <taxon>Burkholderiales</taxon>
        <taxon>Aquabacterium</taxon>
    </lineage>
</organism>
<dbReference type="RefSeq" id="WP_130967944.1">
    <property type="nucleotide sequence ID" value="NZ_SIXI01000003.1"/>
</dbReference>
<sequence length="121" mass="13433">MFYVLRNAQGQISSVHVDAVPGAEVLPQEHPDVRAFFNRADAASEGFARLDAGLVRVLEDLIDALLERNILRITDLPPEAQQKLIDRKTFRSRFQHSALNLFGNELPGMDGSQGDNLPPLL</sequence>
<protein>
    <recommendedName>
        <fullName evidence="3">Tryptophan synthase subunit beta like protein</fullName>
    </recommendedName>
</protein>
<dbReference type="EMBL" id="SIXI01000003">
    <property type="protein sequence ID" value="TBO31490.1"/>
    <property type="molecule type" value="Genomic_DNA"/>
</dbReference>
<gene>
    <name evidence="1" type="ORF">EYS42_09695</name>
</gene>
<dbReference type="AlphaFoldDB" id="A0A4Q9GZL9"/>
<proteinExistence type="predicted"/>
<reference evidence="1 2" key="1">
    <citation type="submission" date="2019-02" db="EMBL/GenBank/DDBJ databases">
        <title>Aquabacterium sp. strain KMB7.</title>
        <authorList>
            <person name="Chen W.-M."/>
        </authorList>
    </citation>
    <scope>NUCLEOTIDE SEQUENCE [LARGE SCALE GENOMIC DNA]</scope>
    <source>
        <strain evidence="1 2">KMB7</strain>
    </source>
</reference>
<dbReference type="Proteomes" id="UP000292120">
    <property type="component" value="Unassembled WGS sequence"/>
</dbReference>
<evidence type="ECO:0000313" key="1">
    <source>
        <dbReference type="EMBL" id="TBO31490.1"/>
    </source>
</evidence>
<comment type="caution">
    <text evidence="1">The sequence shown here is derived from an EMBL/GenBank/DDBJ whole genome shotgun (WGS) entry which is preliminary data.</text>
</comment>
<dbReference type="OrthoDB" id="8527830at2"/>
<accession>A0A4Q9GZL9</accession>
<evidence type="ECO:0008006" key="3">
    <source>
        <dbReference type="Google" id="ProtNLM"/>
    </source>
</evidence>